<dbReference type="InterPro" id="IPR001750">
    <property type="entry name" value="ND/Mrp_TM"/>
</dbReference>
<evidence type="ECO:0000256" key="1">
    <source>
        <dbReference type="ARBA" id="ARBA00003257"/>
    </source>
</evidence>
<evidence type="ECO:0000256" key="11">
    <source>
        <dbReference type="ARBA" id="ARBA00022989"/>
    </source>
</evidence>
<feature type="transmembrane region" description="Helical" evidence="17">
    <location>
        <begin position="418"/>
        <end position="436"/>
    </location>
</feature>
<organism evidence="20">
    <name type="scientific">Oberthuerella sharkeyi</name>
    <dbReference type="NCBI Taxonomy" id="2943459"/>
    <lineage>
        <taxon>Eukaryota</taxon>
        <taxon>Metazoa</taxon>
        <taxon>Ecdysozoa</taxon>
        <taxon>Arthropoda</taxon>
        <taxon>Hexapoda</taxon>
        <taxon>Insecta</taxon>
        <taxon>Pterygota</taxon>
        <taxon>Neoptera</taxon>
        <taxon>Endopterygota</taxon>
        <taxon>Hymenoptera</taxon>
        <taxon>Apocrita</taxon>
        <taxon>Proctotrupomorpha</taxon>
        <taxon>Cynipoidea</taxon>
        <taxon>Liopteridae</taxon>
        <taxon>Oberthuerella</taxon>
    </lineage>
</organism>
<keyword evidence="6 17" id="KW-0813">Transport</keyword>
<feature type="transmembrane region" description="Helical" evidence="17">
    <location>
        <begin position="372"/>
        <end position="398"/>
    </location>
</feature>
<dbReference type="Pfam" id="PF00361">
    <property type="entry name" value="Proton_antipo_M"/>
    <property type="match status" value="1"/>
</dbReference>
<feature type="domain" description="NADH:ubiquinone oxidoreductase chain 4 N-terminal" evidence="19">
    <location>
        <begin position="1"/>
        <end position="100"/>
    </location>
</feature>
<evidence type="ECO:0000256" key="8">
    <source>
        <dbReference type="ARBA" id="ARBA00022692"/>
    </source>
</evidence>
<dbReference type="EMBL" id="OM677832">
    <property type="protein sequence ID" value="UZT67563.1"/>
    <property type="molecule type" value="Genomic_DNA"/>
</dbReference>
<evidence type="ECO:0000256" key="16">
    <source>
        <dbReference type="ARBA" id="ARBA00049551"/>
    </source>
</evidence>
<evidence type="ECO:0000256" key="2">
    <source>
        <dbReference type="ARBA" id="ARBA00004225"/>
    </source>
</evidence>
<geneLocation type="mitochondrion" evidence="20"/>
<dbReference type="PRINTS" id="PR01437">
    <property type="entry name" value="NUOXDRDTASE4"/>
</dbReference>
<evidence type="ECO:0000256" key="7">
    <source>
        <dbReference type="ARBA" id="ARBA00022660"/>
    </source>
</evidence>
<evidence type="ECO:0000256" key="14">
    <source>
        <dbReference type="ARBA" id="ARBA00023128"/>
    </source>
</evidence>
<dbReference type="Pfam" id="PF01059">
    <property type="entry name" value="Oxidored_q5_N"/>
    <property type="match status" value="1"/>
</dbReference>
<evidence type="ECO:0000259" key="18">
    <source>
        <dbReference type="Pfam" id="PF00361"/>
    </source>
</evidence>
<evidence type="ECO:0000256" key="6">
    <source>
        <dbReference type="ARBA" id="ARBA00022448"/>
    </source>
</evidence>
<dbReference type="GO" id="GO:0031966">
    <property type="term" value="C:mitochondrial membrane"/>
    <property type="evidence" value="ECO:0007669"/>
    <property type="project" value="UniProtKB-SubCell"/>
</dbReference>
<comment type="function">
    <text evidence="17">Core subunit of the mitochondrial membrane respiratory chain NADH dehydrogenase (Complex I) which catalyzes electron transfer from NADH through the respiratory chain, using ubiquinone as an electron acceptor. Essential for the catalytic activity and assembly of complex I.</text>
</comment>
<keyword evidence="13 17" id="KW-0830">Ubiquinone</keyword>
<feature type="domain" description="NADH:quinone oxidoreductase/Mrp antiporter transmembrane" evidence="18">
    <location>
        <begin position="106"/>
        <end position="387"/>
    </location>
</feature>
<evidence type="ECO:0000259" key="19">
    <source>
        <dbReference type="Pfam" id="PF01059"/>
    </source>
</evidence>
<evidence type="ECO:0000256" key="9">
    <source>
        <dbReference type="ARBA" id="ARBA00022967"/>
    </source>
</evidence>
<sequence>MMIYLIMIFSLIFMNLINFNLIMLYWQNLFFLLSIIFLLFNKTLYMNIKFFWFMFIDYYSFYLIILTIWILGLMILSFMNLNYKKIYLYNLIFLLFSLMFSFNSINYFIFYLFFEISMIPTLLLIIGWGKQFERIEAGMYMIMYTLFSSLPMMMILLKIYYINFSLSMIFLNNLNLINNEYMYMYLMLPFLIKLPMFFFHLWLPKAHVEAPVSGSMILAGIMLKLGGYGILRIILMMEKLNLKFNYLIITISLIGSLYISLVCMQQIDTKMFIAYSSIVHMGILVSSLLTMNLWGYMGGMFMMVGHALCSSGLFCLVNLNYERLYSRSMFLNKGFMNLFPSMGLMWFFMSIFNIGAPPSLNMFSEIFLINSLLAWSAILIIILMLLSMFNSIYMMFFYSSNQHGRIYKNLNNFSFMNIRELMLILLHLIPLFYLILLF</sequence>
<feature type="transmembrane region" description="Helical" evidence="17">
    <location>
        <begin position="300"/>
        <end position="321"/>
    </location>
</feature>
<comment type="function">
    <text evidence="1">Core subunit of the mitochondrial membrane respiratory chain NADH dehydrogenase (Complex I) that is believed to belong to the minimal assembly required for catalysis. Complex I functions in the transfer of electrons from NADH to the respiratory chain. The immediate electron acceptor for the enzyme is believed to be ubiquinone.</text>
</comment>
<dbReference type="InterPro" id="IPR003918">
    <property type="entry name" value="NADH_UbQ_OxRdtase"/>
</dbReference>
<evidence type="ECO:0000256" key="13">
    <source>
        <dbReference type="ARBA" id="ARBA00023075"/>
    </source>
</evidence>
<comment type="subcellular location">
    <subcellularLocation>
        <location evidence="2 17">Mitochondrion membrane</location>
        <topology evidence="2 17">Multi-pass membrane protein</topology>
    </subcellularLocation>
</comment>
<evidence type="ECO:0000256" key="5">
    <source>
        <dbReference type="ARBA" id="ARBA00021006"/>
    </source>
</evidence>
<feature type="transmembrane region" description="Helical" evidence="17">
    <location>
        <begin position="246"/>
        <end position="264"/>
    </location>
</feature>
<dbReference type="GO" id="GO:0015990">
    <property type="term" value="P:electron transport coupled proton transport"/>
    <property type="evidence" value="ECO:0007669"/>
    <property type="project" value="TreeGrafter"/>
</dbReference>
<evidence type="ECO:0000256" key="10">
    <source>
        <dbReference type="ARBA" id="ARBA00022982"/>
    </source>
</evidence>
<keyword evidence="10 17" id="KW-0249">Electron transport</keyword>
<protein>
    <recommendedName>
        <fullName evidence="5 17">NADH-ubiquinone oxidoreductase chain 4</fullName>
        <ecNumber evidence="4 17">7.1.1.2</ecNumber>
    </recommendedName>
</protein>
<keyword evidence="8 17" id="KW-0812">Transmembrane</keyword>
<reference evidence="20" key="2">
    <citation type="submission" date="2022-02" db="EMBL/GenBank/DDBJ databases">
        <authorList>
            <person name="Shu X.H."/>
            <person name="Li Z.K."/>
            <person name="Tang P."/>
            <person name="Chen X.X."/>
        </authorList>
    </citation>
    <scope>NUCLEOTIDE SEQUENCE</scope>
</reference>
<feature type="transmembrane region" description="Helical" evidence="17">
    <location>
        <begin position="6"/>
        <end position="26"/>
    </location>
</feature>
<dbReference type="GO" id="GO:0042773">
    <property type="term" value="P:ATP synthesis coupled electron transport"/>
    <property type="evidence" value="ECO:0007669"/>
    <property type="project" value="InterPro"/>
</dbReference>
<feature type="transmembrane region" description="Helical" evidence="17">
    <location>
        <begin position="182"/>
        <end position="203"/>
    </location>
</feature>
<dbReference type="PANTHER" id="PTHR43507:SF20">
    <property type="entry name" value="NADH-UBIQUINONE OXIDOREDUCTASE CHAIN 4"/>
    <property type="match status" value="1"/>
</dbReference>
<evidence type="ECO:0000256" key="12">
    <source>
        <dbReference type="ARBA" id="ARBA00023027"/>
    </source>
</evidence>
<proteinExistence type="inferred from homology"/>
<evidence type="ECO:0000256" key="3">
    <source>
        <dbReference type="ARBA" id="ARBA00009025"/>
    </source>
</evidence>
<dbReference type="GO" id="GO:0008137">
    <property type="term" value="F:NADH dehydrogenase (ubiquinone) activity"/>
    <property type="evidence" value="ECO:0007669"/>
    <property type="project" value="UniProtKB-UniRule"/>
</dbReference>
<evidence type="ECO:0000256" key="15">
    <source>
        <dbReference type="ARBA" id="ARBA00023136"/>
    </source>
</evidence>
<dbReference type="AlphaFoldDB" id="A0A9E8G981"/>
<feature type="transmembrane region" description="Helical" evidence="17">
    <location>
        <begin position="31"/>
        <end position="53"/>
    </location>
</feature>
<keyword evidence="12 17" id="KW-0520">NAD</keyword>
<dbReference type="EC" id="7.1.1.2" evidence="4 17"/>
<dbReference type="GO" id="GO:0048039">
    <property type="term" value="F:ubiquinone binding"/>
    <property type="evidence" value="ECO:0007669"/>
    <property type="project" value="TreeGrafter"/>
</dbReference>
<comment type="similarity">
    <text evidence="3 17">Belongs to the complex I subunit 4 family.</text>
</comment>
<keyword evidence="7 17" id="KW-0679">Respiratory chain</keyword>
<reference evidence="20" key="1">
    <citation type="journal article" date="2022" name="Genes (Basel)">
        <title>Novel Gene Rearrangements in the Mitochondrial Genomes of Cynipoid Wasps (Hymenoptera: Cynipoidea).</title>
        <authorList>
            <person name="Shu X."/>
            <person name="Li Z."/>
            <person name="Yuan R."/>
            <person name="Tang P."/>
            <person name="Chen X."/>
        </authorList>
    </citation>
    <scope>NUCLEOTIDE SEQUENCE</scope>
</reference>
<feature type="transmembrane region" description="Helical" evidence="17">
    <location>
        <begin position="141"/>
        <end position="162"/>
    </location>
</feature>
<keyword evidence="15 17" id="KW-0472">Membrane</keyword>
<comment type="catalytic activity">
    <reaction evidence="16 17">
        <text>a ubiquinone + NADH + 5 H(+)(in) = a ubiquinol + NAD(+) + 4 H(+)(out)</text>
        <dbReference type="Rhea" id="RHEA:29091"/>
        <dbReference type="Rhea" id="RHEA-COMP:9565"/>
        <dbReference type="Rhea" id="RHEA-COMP:9566"/>
        <dbReference type="ChEBI" id="CHEBI:15378"/>
        <dbReference type="ChEBI" id="CHEBI:16389"/>
        <dbReference type="ChEBI" id="CHEBI:17976"/>
        <dbReference type="ChEBI" id="CHEBI:57540"/>
        <dbReference type="ChEBI" id="CHEBI:57945"/>
        <dbReference type="EC" id="7.1.1.2"/>
    </reaction>
</comment>
<name>A0A9E8G981_9HYME</name>
<evidence type="ECO:0000256" key="17">
    <source>
        <dbReference type="RuleBase" id="RU003297"/>
    </source>
</evidence>
<dbReference type="GO" id="GO:0003954">
    <property type="term" value="F:NADH dehydrogenase activity"/>
    <property type="evidence" value="ECO:0007669"/>
    <property type="project" value="TreeGrafter"/>
</dbReference>
<keyword evidence="14 17" id="KW-0496">Mitochondrion</keyword>
<dbReference type="PANTHER" id="PTHR43507">
    <property type="entry name" value="NADH-UBIQUINONE OXIDOREDUCTASE CHAIN 4"/>
    <property type="match status" value="1"/>
</dbReference>
<feature type="transmembrane region" description="Helical" evidence="17">
    <location>
        <begin position="86"/>
        <end position="102"/>
    </location>
</feature>
<keyword evidence="9" id="KW-1278">Translocase</keyword>
<feature type="transmembrane region" description="Helical" evidence="17">
    <location>
        <begin position="59"/>
        <end position="79"/>
    </location>
</feature>
<feature type="transmembrane region" description="Helical" evidence="17">
    <location>
        <begin position="271"/>
        <end position="294"/>
    </location>
</feature>
<gene>
    <name evidence="20" type="primary">nad4</name>
</gene>
<evidence type="ECO:0000256" key="4">
    <source>
        <dbReference type="ARBA" id="ARBA00012944"/>
    </source>
</evidence>
<evidence type="ECO:0000313" key="20">
    <source>
        <dbReference type="EMBL" id="UZT67563.1"/>
    </source>
</evidence>
<keyword evidence="11 17" id="KW-1133">Transmembrane helix</keyword>
<dbReference type="InterPro" id="IPR000260">
    <property type="entry name" value="NADH4_N"/>
</dbReference>
<feature type="transmembrane region" description="Helical" evidence="17">
    <location>
        <begin position="342"/>
        <end position="360"/>
    </location>
</feature>
<accession>A0A9E8G981</accession>
<feature type="transmembrane region" description="Helical" evidence="17">
    <location>
        <begin position="215"/>
        <end position="234"/>
    </location>
</feature>
<feature type="transmembrane region" description="Helical" evidence="17">
    <location>
        <begin position="108"/>
        <end position="129"/>
    </location>
</feature>